<dbReference type="RefSeq" id="XP_004990237.1">
    <property type="nucleotide sequence ID" value="XM_004990180.1"/>
</dbReference>
<dbReference type="GeneID" id="16070791"/>
<dbReference type="PROSITE" id="PS51257">
    <property type="entry name" value="PROKAR_LIPOPROTEIN"/>
    <property type="match status" value="1"/>
</dbReference>
<dbReference type="InParanoid" id="F2UKW2"/>
<sequence>MQMKCTAVLAALLLVGCVGHMAVGMQLLVDPKNPLRATGNGTAFDISSVLKYPALTTGPGFNPPIYKYHFDPHGLDCDNQGKAVVCQDADFPRNCGHPDSAIWMLHQMSPLKLTILYVNGFNWRATNMTFVEDPKQTKTQFNFVSESPYLQYNFVVSGSDVGKIMHHLDDAHLRHNATNVY</sequence>
<evidence type="ECO:0000313" key="3">
    <source>
        <dbReference type="Proteomes" id="UP000007799"/>
    </source>
</evidence>
<dbReference type="OrthoDB" id="9981887at2759"/>
<dbReference type="KEGG" id="sre:PTSG_08850"/>
<evidence type="ECO:0000313" key="2">
    <source>
        <dbReference type="EMBL" id="EGD77761.1"/>
    </source>
</evidence>
<accession>F2UKW2</accession>
<gene>
    <name evidence="2" type="ORF">PTSG_08850</name>
</gene>
<dbReference type="Proteomes" id="UP000007799">
    <property type="component" value="Unassembled WGS sequence"/>
</dbReference>
<reference evidence="2" key="1">
    <citation type="submission" date="2009-08" db="EMBL/GenBank/DDBJ databases">
        <title>Annotation of Salpingoeca rosetta.</title>
        <authorList>
            <consortium name="The Broad Institute Genome Sequencing Platform"/>
            <person name="Russ C."/>
            <person name="Cuomo C."/>
            <person name="Burger G."/>
            <person name="Gray M.W."/>
            <person name="Holland P.W.H."/>
            <person name="King N."/>
            <person name="Lang F.B.F."/>
            <person name="Roger A.J."/>
            <person name="Ruiz-Trillo I."/>
            <person name="Young S.K."/>
            <person name="Zeng Q."/>
            <person name="Gargeya S."/>
            <person name="Alvarado L."/>
            <person name="Berlin A."/>
            <person name="Chapman S.B."/>
            <person name="Chen Z."/>
            <person name="Freedman E."/>
            <person name="Gellesch M."/>
            <person name="Goldberg J."/>
            <person name="Griggs A."/>
            <person name="Gujja S."/>
            <person name="Heilman E."/>
            <person name="Heiman D."/>
            <person name="Howarth C."/>
            <person name="Mehta T."/>
            <person name="Neiman D."/>
            <person name="Pearson M."/>
            <person name="Roberts A."/>
            <person name="Saif S."/>
            <person name="Shea T."/>
            <person name="Shenoy N."/>
            <person name="Sisk P."/>
            <person name="Stolte C."/>
            <person name="Sykes S."/>
            <person name="White J."/>
            <person name="Yandava C."/>
            <person name="Haas B."/>
            <person name="Nusbaum C."/>
            <person name="Birren B."/>
        </authorList>
    </citation>
    <scope>NUCLEOTIDE SEQUENCE [LARGE SCALE GENOMIC DNA]</scope>
    <source>
        <strain evidence="2">ATCC 50818</strain>
    </source>
</reference>
<dbReference type="AlphaFoldDB" id="F2UKW2"/>
<feature type="signal peptide" evidence="1">
    <location>
        <begin position="1"/>
        <end position="24"/>
    </location>
</feature>
<keyword evidence="3" id="KW-1185">Reference proteome</keyword>
<evidence type="ECO:0000256" key="1">
    <source>
        <dbReference type="SAM" id="SignalP"/>
    </source>
</evidence>
<name>F2UKW2_SALR5</name>
<proteinExistence type="predicted"/>
<dbReference type="EMBL" id="GL832979">
    <property type="protein sequence ID" value="EGD77761.1"/>
    <property type="molecule type" value="Genomic_DNA"/>
</dbReference>
<protein>
    <submittedName>
        <fullName evidence="2">Uncharacterized protein</fullName>
    </submittedName>
</protein>
<organism evidence="3">
    <name type="scientific">Salpingoeca rosetta (strain ATCC 50818 / BSB-021)</name>
    <dbReference type="NCBI Taxonomy" id="946362"/>
    <lineage>
        <taxon>Eukaryota</taxon>
        <taxon>Choanoflagellata</taxon>
        <taxon>Craspedida</taxon>
        <taxon>Salpingoecidae</taxon>
        <taxon>Salpingoeca</taxon>
    </lineage>
</organism>
<feature type="chain" id="PRO_5003288708" evidence="1">
    <location>
        <begin position="25"/>
        <end position="181"/>
    </location>
</feature>
<keyword evidence="1" id="KW-0732">Signal</keyword>